<keyword evidence="3 6" id="KW-0274">FAD</keyword>
<dbReference type="AlphaFoldDB" id="H2ANX6"/>
<reference evidence="8 9" key="1">
    <citation type="journal article" date="2011" name="Proc. Natl. Acad. Sci. U.S.A.">
        <title>Evolutionary erosion of yeast sex chromosomes by mating-type switching accidents.</title>
        <authorList>
            <person name="Gordon J.L."/>
            <person name="Armisen D."/>
            <person name="Proux-Wera E."/>
            <person name="Oheigeartaigh S.S."/>
            <person name="Byrne K.P."/>
            <person name="Wolfe K.H."/>
        </authorList>
    </citation>
    <scope>NUCLEOTIDE SEQUENCE [LARGE SCALE GENOMIC DNA]</scope>
    <source>
        <strain evidence="9">ATCC 22294 / BCRC 22015 / CBS 2517 / CECT 1963 / NBRC 1671 / NRRL Y-8276</strain>
    </source>
</reference>
<organism evidence="8 9">
    <name type="scientific">Kazachstania africana (strain ATCC 22294 / BCRC 22015 / CBS 2517 / CECT 1963 / NBRC 1671 / NRRL Y-8276)</name>
    <name type="common">Yeast</name>
    <name type="synonym">Kluyveromyces africanus</name>
    <dbReference type="NCBI Taxonomy" id="1071382"/>
    <lineage>
        <taxon>Eukaryota</taxon>
        <taxon>Fungi</taxon>
        <taxon>Dikarya</taxon>
        <taxon>Ascomycota</taxon>
        <taxon>Saccharomycotina</taxon>
        <taxon>Saccharomycetes</taxon>
        <taxon>Saccharomycetales</taxon>
        <taxon>Saccharomycetaceae</taxon>
        <taxon>Kazachstania</taxon>
    </lineage>
</organism>
<dbReference type="Pfam" id="PF04777">
    <property type="entry name" value="Evr1_Alr"/>
    <property type="match status" value="1"/>
</dbReference>
<dbReference type="RefSeq" id="XP_003955211.1">
    <property type="nucleotide sequence ID" value="XM_003955162.1"/>
</dbReference>
<keyword evidence="9" id="KW-1185">Reference proteome</keyword>
<dbReference type="OrthoDB" id="17199at2759"/>
<protein>
    <recommendedName>
        <fullName evidence="6">Sulfhydryl oxidase</fullName>
        <ecNumber evidence="6">1.8.3.2</ecNumber>
    </recommendedName>
</protein>
<evidence type="ECO:0000256" key="2">
    <source>
        <dbReference type="ARBA" id="ARBA00022630"/>
    </source>
</evidence>
<feature type="domain" description="ERV/ALR sulfhydryl oxidase" evidence="7">
    <location>
        <begin position="72"/>
        <end position="174"/>
    </location>
</feature>
<dbReference type="GO" id="GO:0016971">
    <property type="term" value="F:flavin-dependent sulfhydryl oxidase activity"/>
    <property type="evidence" value="ECO:0007669"/>
    <property type="project" value="InterPro"/>
</dbReference>
<comment type="cofactor">
    <cofactor evidence="1 6">
        <name>FAD</name>
        <dbReference type="ChEBI" id="CHEBI:57692"/>
    </cofactor>
</comment>
<dbReference type="Proteomes" id="UP000005220">
    <property type="component" value="Chromosome 1"/>
</dbReference>
<keyword evidence="4 6" id="KW-0560">Oxidoreductase</keyword>
<evidence type="ECO:0000313" key="9">
    <source>
        <dbReference type="Proteomes" id="UP000005220"/>
    </source>
</evidence>
<dbReference type="HOGENOM" id="CLU_070631_1_0_1"/>
<dbReference type="GO" id="GO:0050660">
    <property type="term" value="F:flavin adenine dinucleotide binding"/>
    <property type="evidence" value="ECO:0007669"/>
    <property type="project" value="TreeGrafter"/>
</dbReference>
<evidence type="ECO:0000256" key="1">
    <source>
        <dbReference type="ARBA" id="ARBA00001974"/>
    </source>
</evidence>
<comment type="catalytic activity">
    <reaction evidence="6">
        <text>2 R'C(R)SH + O2 = R'C(R)S-S(R)CR' + H2O2</text>
        <dbReference type="Rhea" id="RHEA:17357"/>
        <dbReference type="ChEBI" id="CHEBI:15379"/>
        <dbReference type="ChEBI" id="CHEBI:16240"/>
        <dbReference type="ChEBI" id="CHEBI:16520"/>
        <dbReference type="ChEBI" id="CHEBI:17412"/>
        <dbReference type="EC" id="1.8.3.2"/>
    </reaction>
</comment>
<dbReference type="STRING" id="1071382.H2ANX6"/>
<dbReference type="InterPro" id="IPR036774">
    <property type="entry name" value="ERV/ALR_sulphydryl_oxid_sf"/>
</dbReference>
<dbReference type="EC" id="1.8.3.2" evidence="6"/>
<evidence type="ECO:0000256" key="6">
    <source>
        <dbReference type="RuleBase" id="RU371123"/>
    </source>
</evidence>
<dbReference type="InterPro" id="IPR039799">
    <property type="entry name" value="ALR/ERV"/>
</dbReference>
<evidence type="ECO:0000256" key="5">
    <source>
        <dbReference type="ARBA" id="ARBA00023157"/>
    </source>
</evidence>
<proteinExistence type="predicted"/>
<dbReference type="InterPro" id="IPR017905">
    <property type="entry name" value="ERV/ALR_sulphydryl_oxidase"/>
</dbReference>
<evidence type="ECO:0000256" key="3">
    <source>
        <dbReference type="ARBA" id="ARBA00022827"/>
    </source>
</evidence>
<dbReference type="InParanoid" id="H2ANX6"/>
<evidence type="ECO:0000313" key="8">
    <source>
        <dbReference type="EMBL" id="CCF56076.1"/>
    </source>
</evidence>
<dbReference type="eggNOG" id="KOG3355">
    <property type="taxonomic scope" value="Eukaryota"/>
</dbReference>
<dbReference type="GeneID" id="13886090"/>
<dbReference type="KEGG" id="kaf:KAFR_0A06410"/>
<dbReference type="EMBL" id="HE650821">
    <property type="protein sequence ID" value="CCF56076.1"/>
    <property type="molecule type" value="Genomic_DNA"/>
</dbReference>
<dbReference type="PANTHER" id="PTHR12645">
    <property type="entry name" value="ALR/ERV"/>
    <property type="match status" value="1"/>
</dbReference>
<dbReference type="SUPFAM" id="SSF69000">
    <property type="entry name" value="FAD-dependent thiol oxidase"/>
    <property type="match status" value="1"/>
</dbReference>
<dbReference type="GO" id="GO:0005739">
    <property type="term" value="C:mitochondrion"/>
    <property type="evidence" value="ECO:0007669"/>
    <property type="project" value="TreeGrafter"/>
</dbReference>
<dbReference type="Gene3D" id="1.20.120.310">
    <property type="entry name" value="ERV/ALR sulfhydryl oxidase domain"/>
    <property type="match status" value="1"/>
</dbReference>
<accession>H2ANX6</accession>
<keyword evidence="5" id="KW-1015">Disulfide bond</keyword>
<dbReference type="PANTHER" id="PTHR12645:SF0">
    <property type="entry name" value="FAD-LINKED SULFHYDRYL OXIDASE ALR"/>
    <property type="match status" value="1"/>
</dbReference>
<sequence length="179" mass="20658">MVDPSKIPKTGLTGRTIIYDEDGKPCRSCNTLLDFQLATGKIPKNASKVSTETFTEVIFDLIPGSRTYRKVPPPTKEVIGRSSWTLLHAIGAKYPEAPTQIQQDEMSRFMALFMRVYPMDDSSTFNEIQKAFKETRPNVSSYKGFNSWLCNFHNKVNERLKKEKFDTTFWEDRWANGWE</sequence>
<evidence type="ECO:0000259" key="7">
    <source>
        <dbReference type="PROSITE" id="PS51324"/>
    </source>
</evidence>
<dbReference type="Gene3D" id="4.10.320.60">
    <property type="match status" value="1"/>
</dbReference>
<gene>
    <name evidence="8" type="primary">KAFR0A06410</name>
    <name evidence="8" type="ORF">KAFR_0A06410</name>
</gene>
<dbReference type="PROSITE" id="PS51324">
    <property type="entry name" value="ERV_ALR"/>
    <property type="match status" value="1"/>
</dbReference>
<evidence type="ECO:0000256" key="4">
    <source>
        <dbReference type="ARBA" id="ARBA00023002"/>
    </source>
</evidence>
<keyword evidence="2 6" id="KW-0285">Flavoprotein</keyword>
<name>H2ANX6_KAZAF</name>